<dbReference type="EMBL" id="JARGDH010000001">
    <property type="protein sequence ID" value="KAL0278314.1"/>
    <property type="molecule type" value="Genomic_DNA"/>
</dbReference>
<comment type="caution">
    <text evidence="10">The sequence shown here is derived from an EMBL/GenBank/DDBJ whole genome shotgun (WGS) entry which is preliminary data.</text>
</comment>
<evidence type="ECO:0000256" key="9">
    <source>
        <dbReference type="RuleBase" id="RU365073"/>
    </source>
</evidence>
<accession>A0AAW2I847</accession>
<dbReference type="GO" id="GO:0045893">
    <property type="term" value="P:positive regulation of DNA-templated transcription"/>
    <property type="evidence" value="ECO:0007669"/>
    <property type="project" value="TreeGrafter"/>
</dbReference>
<evidence type="ECO:0000256" key="2">
    <source>
        <dbReference type="ARBA" id="ARBA00005573"/>
    </source>
</evidence>
<evidence type="ECO:0000256" key="6">
    <source>
        <dbReference type="ARBA" id="ARBA00023010"/>
    </source>
</evidence>
<dbReference type="Pfam" id="PF07575">
    <property type="entry name" value="Nucleopor_Nup85"/>
    <property type="match status" value="1"/>
</dbReference>
<comment type="subcellular location">
    <subcellularLocation>
        <location evidence="1 9">Nucleus</location>
        <location evidence="1 9">Nuclear pore complex</location>
    </subcellularLocation>
</comment>
<comment type="similarity">
    <text evidence="2 9">Belongs to the nucleoporin Nup85 family.</text>
</comment>
<name>A0AAW2I847_9NEOP</name>
<reference evidence="10" key="1">
    <citation type="journal article" date="2024" name="Gigascience">
        <title>Chromosome-level genome of the poultry shaft louse Menopon gallinae provides insight into the host-switching and adaptive evolution of parasitic lice.</title>
        <authorList>
            <person name="Xu Y."/>
            <person name="Ma L."/>
            <person name="Liu S."/>
            <person name="Liang Y."/>
            <person name="Liu Q."/>
            <person name="He Z."/>
            <person name="Tian L."/>
            <person name="Duan Y."/>
            <person name="Cai W."/>
            <person name="Li H."/>
            <person name="Song F."/>
        </authorList>
    </citation>
    <scope>NUCLEOTIDE SEQUENCE</scope>
    <source>
        <strain evidence="10">Cailab_2023a</strain>
    </source>
</reference>
<dbReference type="PANTHER" id="PTHR13373">
    <property type="entry name" value="FROUNT PROTEIN-RELATED"/>
    <property type="match status" value="1"/>
</dbReference>
<sequence>MWRNFAELSPKVNETIIRYVDCTDIPFEVFPRSNVVSPVLLRVMAEKHKGFAVNSEPANTIVVPDELCMKAGVNISWAGSSSFGIYASQQRKSNVDEKSPYVKSDSDRDYVHYTRQDTILFDPIARKLVNESNGYFIFAQKLSEHLGNKDFPFEILKLSRQYRSVIRACLEDFQSASQSCKDEQKNLFYLKNIPTFYNMELIWHLCEIIFIDVVPGDVVLSQLINWIRFHVPQVEKDALKILQQGQVDLNYVPNYWIVVINCLLQRKIDTVRALLQINPDAQTEAFKLVDIILRTMPIFELYGGLTVTEFHYRHECWKKEAKRLLLDGNFESYKYLTMIVKIVIGDDSMQEIIRNHCETWYQHMVASLLYTEPAVKIFDLAFYAKQSITRYGGDDKIKQLDLILYAIMEIDIFKVVERIQDWSEKDWLPTHLTNLLYISGRLNVPGPQPNNAGSALHESLLLRYGTLMMSHRSLWQVGIDYLDYCPTEGRGRLEALLCRIPFMNDEKALKIIQIARDRDLPEVVYSIGKVRGMQSLARGNLGAALTWAMRCQDPIFSSQLADIYLKKYIKEGKFESLDLLQNLGSGILLSDRLAFLGRYSEFCQMQKSGELKEASALLVFMLVNRVPPKYFWLTLFMDALPLIENGKGFFSSQDIYSLMSCLQELLEVDYEENENAVSEAKIIKVKKALAKNLAEILIREGSKVNADAL</sequence>
<keyword evidence="3 9" id="KW-0813">Transport</keyword>
<organism evidence="10">
    <name type="scientific">Menopon gallinae</name>
    <name type="common">poultry shaft louse</name>
    <dbReference type="NCBI Taxonomy" id="328185"/>
    <lineage>
        <taxon>Eukaryota</taxon>
        <taxon>Metazoa</taxon>
        <taxon>Ecdysozoa</taxon>
        <taxon>Arthropoda</taxon>
        <taxon>Hexapoda</taxon>
        <taxon>Insecta</taxon>
        <taxon>Pterygota</taxon>
        <taxon>Neoptera</taxon>
        <taxon>Paraneoptera</taxon>
        <taxon>Psocodea</taxon>
        <taxon>Troctomorpha</taxon>
        <taxon>Phthiraptera</taxon>
        <taxon>Amblycera</taxon>
        <taxon>Menoponidae</taxon>
        <taxon>Menopon</taxon>
    </lineage>
</organism>
<dbReference type="AlphaFoldDB" id="A0AAW2I847"/>
<dbReference type="EMBL" id="JARGDH010000001">
    <property type="protein sequence ID" value="KAL0278315.1"/>
    <property type="molecule type" value="Genomic_DNA"/>
</dbReference>
<dbReference type="GO" id="GO:0017056">
    <property type="term" value="F:structural constituent of nuclear pore"/>
    <property type="evidence" value="ECO:0007669"/>
    <property type="project" value="TreeGrafter"/>
</dbReference>
<dbReference type="PANTHER" id="PTHR13373:SF21">
    <property type="entry name" value="NUCLEAR PORE COMPLEX PROTEIN NUP85"/>
    <property type="match status" value="1"/>
</dbReference>
<keyword evidence="9" id="KW-0472">Membrane</keyword>
<gene>
    <name evidence="10" type="ORF">PYX00_000168</name>
</gene>
<evidence type="ECO:0000256" key="7">
    <source>
        <dbReference type="ARBA" id="ARBA00023132"/>
    </source>
</evidence>
<keyword evidence="7 9" id="KW-0906">Nuclear pore complex</keyword>
<keyword evidence="6 9" id="KW-0811">Translocation</keyword>
<evidence type="ECO:0000313" key="10">
    <source>
        <dbReference type="EMBL" id="KAL0278314.1"/>
    </source>
</evidence>
<evidence type="ECO:0000256" key="4">
    <source>
        <dbReference type="ARBA" id="ARBA00022816"/>
    </source>
</evidence>
<dbReference type="GO" id="GO:0006606">
    <property type="term" value="P:protein import into nucleus"/>
    <property type="evidence" value="ECO:0007669"/>
    <property type="project" value="TreeGrafter"/>
</dbReference>
<evidence type="ECO:0000256" key="3">
    <source>
        <dbReference type="ARBA" id="ARBA00022448"/>
    </source>
</evidence>
<dbReference type="GO" id="GO:0031965">
    <property type="term" value="C:nuclear membrane"/>
    <property type="evidence" value="ECO:0007669"/>
    <property type="project" value="UniProtKB-UniRule"/>
</dbReference>
<proteinExistence type="inferred from homology"/>
<keyword evidence="8 9" id="KW-0539">Nucleus</keyword>
<keyword evidence="5 9" id="KW-0653">Protein transport</keyword>
<dbReference type="GO" id="GO:0006406">
    <property type="term" value="P:mRNA export from nucleus"/>
    <property type="evidence" value="ECO:0007669"/>
    <property type="project" value="TreeGrafter"/>
</dbReference>
<evidence type="ECO:0000256" key="8">
    <source>
        <dbReference type="ARBA" id="ARBA00023242"/>
    </source>
</evidence>
<comment type="function">
    <text evidence="9">Functions as a component of the nuclear pore complex (NPC).</text>
</comment>
<dbReference type="InterPro" id="IPR011502">
    <property type="entry name" value="Nucleoporin_Nup85"/>
</dbReference>
<evidence type="ECO:0000256" key="5">
    <source>
        <dbReference type="ARBA" id="ARBA00022927"/>
    </source>
</evidence>
<protein>
    <recommendedName>
        <fullName evidence="9">Nuclear pore complex protein Nup85</fullName>
    </recommendedName>
</protein>
<comment type="subunit">
    <text evidence="9">Component of the nuclear pore complex (NPC).</text>
</comment>
<evidence type="ECO:0000256" key="1">
    <source>
        <dbReference type="ARBA" id="ARBA00004567"/>
    </source>
</evidence>
<keyword evidence="4 9" id="KW-0509">mRNA transport</keyword>
<dbReference type="GO" id="GO:0031080">
    <property type="term" value="C:nuclear pore outer ring"/>
    <property type="evidence" value="ECO:0007669"/>
    <property type="project" value="TreeGrafter"/>
</dbReference>